<dbReference type="KEGG" id="chu:CHU_1116"/>
<evidence type="ECO:0000259" key="1">
    <source>
        <dbReference type="PROSITE" id="PS50042"/>
    </source>
</evidence>
<dbReference type="InterPro" id="IPR014710">
    <property type="entry name" value="RmlC-like_jellyroll"/>
</dbReference>
<evidence type="ECO:0000313" key="3">
    <source>
        <dbReference type="Proteomes" id="UP000001822"/>
    </source>
</evidence>
<dbReference type="Gene3D" id="2.60.120.10">
    <property type="entry name" value="Jelly Rolls"/>
    <property type="match status" value="1"/>
</dbReference>
<dbReference type="InterPro" id="IPR018490">
    <property type="entry name" value="cNMP-bd_dom_sf"/>
</dbReference>
<reference evidence="2 3" key="1">
    <citation type="journal article" date="2007" name="Appl. Environ. Microbiol.">
        <title>Genome sequence of the cellulolytic gliding bacterium Cytophaga hutchinsonii.</title>
        <authorList>
            <person name="Xie G."/>
            <person name="Bruce D.C."/>
            <person name="Challacombe J.F."/>
            <person name="Chertkov O."/>
            <person name="Detter J.C."/>
            <person name="Gilna P."/>
            <person name="Han C.S."/>
            <person name="Lucas S."/>
            <person name="Misra M."/>
            <person name="Myers G.L."/>
            <person name="Richardson P."/>
            <person name="Tapia R."/>
            <person name="Thayer N."/>
            <person name="Thompson L.S."/>
            <person name="Brettin T.S."/>
            <person name="Henrissat B."/>
            <person name="Wilson D.B."/>
            <person name="McBride M.J."/>
        </authorList>
    </citation>
    <scope>NUCLEOTIDE SEQUENCE [LARGE SCALE GENOMIC DNA]</scope>
    <source>
        <strain evidence="3">ATCC 33406 / DSM 1761 / CIP 103989 / NBRC 15051 / NCIMB 9469 / D465</strain>
    </source>
</reference>
<evidence type="ECO:0000313" key="2">
    <source>
        <dbReference type="EMBL" id="ABG58391.1"/>
    </source>
</evidence>
<dbReference type="Pfam" id="PF00027">
    <property type="entry name" value="cNMP_binding"/>
    <property type="match status" value="1"/>
</dbReference>
<dbReference type="SUPFAM" id="SSF51206">
    <property type="entry name" value="cAMP-binding domain-like"/>
    <property type="match status" value="1"/>
</dbReference>
<dbReference type="PROSITE" id="PS50042">
    <property type="entry name" value="CNMP_BINDING_3"/>
    <property type="match status" value="1"/>
</dbReference>
<gene>
    <name evidence="2" type="ordered locus">CHU_1116</name>
</gene>
<keyword evidence="3" id="KW-1185">Reference proteome</keyword>
<name>A0A6N4SQ30_CYTH3</name>
<dbReference type="SMART" id="SM00100">
    <property type="entry name" value="cNMP"/>
    <property type="match status" value="1"/>
</dbReference>
<protein>
    <submittedName>
        <fullName evidence="2">Cyclic nucleotide binding regulatory protein</fullName>
    </submittedName>
</protein>
<accession>A0A6N4SQ30</accession>
<organism evidence="2 3">
    <name type="scientific">Cytophaga hutchinsonii (strain ATCC 33406 / DSM 1761 / CIP 103989 / NBRC 15051 / NCIMB 9469 / D465)</name>
    <dbReference type="NCBI Taxonomy" id="269798"/>
    <lineage>
        <taxon>Bacteria</taxon>
        <taxon>Pseudomonadati</taxon>
        <taxon>Bacteroidota</taxon>
        <taxon>Cytophagia</taxon>
        <taxon>Cytophagales</taxon>
        <taxon>Cytophagaceae</taxon>
        <taxon>Cytophaga</taxon>
    </lineage>
</organism>
<dbReference type="OrthoDB" id="663011at2"/>
<dbReference type="RefSeq" id="WP_011584506.1">
    <property type="nucleotide sequence ID" value="NC_008255.1"/>
</dbReference>
<dbReference type="Proteomes" id="UP000001822">
    <property type="component" value="Chromosome"/>
</dbReference>
<sequence>MKDALIKFISGFNAFSQEEIIAVAEKMKVETFKKSTVILREGDVSSKCYFVLSGCVRQYILVDGEEKTTGFFTEGQAAILYASYMNKLPSAYYLSCVEDSTLTTGTREEEEALHTEYPKLKYLVHTVMPQDYANMQERLAAMMNSTAEERYLMLLQTQPELLTRVPLHQLASYIGVTPESFSRIRKRILLKDKSIN</sequence>
<dbReference type="CDD" id="cd00038">
    <property type="entry name" value="CAP_ED"/>
    <property type="match status" value="1"/>
</dbReference>
<dbReference type="InterPro" id="IPR000595">
    <property type="entry name" value="cNMP-bd_dom"/>
</dbReference>
<dbReference type="EMBL" id="CP000383">
    <property type="protein sequence ID" value="ABG58391.1"/>
    <property type="molecule type" value="Genomic_DNA"/>
</dbReference>
<feature type="domain" description="Cyclic nucleotide-binding" evidence="1">
    <location>
        <begin position="11"/>
        <end position="76"/>
    </location>
</feature>
<proteinExistence type="predicted"/>
<dbReference type="AlphaFoldDB" id="A0A6N4SQ30"/>